<feature type="chain" id="PRO_5002955298" evidence="12">
    <location>
        <begin position="30"/>
        <end position="1023"/>
    </location>
</feature>
<evidence type="ECO:0000256" key="6">
    <source>
        <dbReference type="ARBA" id="ARBA00022968"/>
    </source>
</evidence>
<dbReference type="RefSeq" id="XP_002766173.1">
    <property type="nucleotide sequence ID" value="XM_002766127.1"/>
</dbReference>
<evidence type="ECO:0000256" key="8">
    <source>
        <dbReference type="ARBA" id="ARBA00023034"/>
    </source>
</evidence>
<keyword evidence="8" id="KW-0333">Golgi apparatus</keyword>
<feature type="transmembrane region" description="Helical" evidence="11">
    <location>
        <begin position="987"/>
        <end position="1007"/>
    </location>
</feature>
<evidence type="ECO:0000256" key="3">
    <source>
        <dbReference type="ARBA" id="ARBA00022676"/>
    </source>
</evidence>
<dbReference type="GO" id="GO:0016758">
    <property type="term" value="F:hexosyltransferase activity"/>
    <property type="evidence" value="ECO:0007669"/>
    <property type="project" value="InterPro"/>
</dbReference>
<organism evidence="14">
    <name type="scientific">Perkinsus marinus (strain ATCC 50983 / TXsc)</name>
    <dbReference type="NCBI Taxonomy" id="423536"/>
    <lineage>
        <taxon>Eukaryota</taxon>
        <taxon>Sar</taxon>
        <taxon>Alveolata</taxon>
        <taxon>Perkinsozoa</taxon>
        <taxon>Perkinsea</taxon>
        <taxon>Perkinsida</taxon>
        <taxon>Perkinsidae</taxon>
        <taxon>Perkinsus</taxon>
    </lineage>
</organism>
<protein>
    <submittedName>
        <fullName evidence="13">Beta-1,3-n-acetylglucosaminyltransferase, putative</fullName>
    </submittedName>
</protein>
<keyword evidence="9 11" id="KW-0472">Membrane</keyword>
<evidence type="ECO:0000256" key="1">
    <source>
        <dbReference type="ARBA" id="ARBA00004323"/>
    </source>
</evidence>
<keyword evidence="3 13" id="KW-0328">Glycosyltransferase</keyword>
<evidence type="ECO:0000256" key="4">
    <source>
        <dbReference type="ARBA" id="ARBA00022679"/>
    </source>
</evidence>
<comment type="similarity">
    <text evidence="2">Belongs to the glycosyltransferase 31 family.</text>
</comment>
<keyword evidence="14" id="KW-1185">Reference proteome</keyword>
<keyword evidence="7 11" id="KW-1133">Transmembrane helix</keyword>
<dbReference type="GO" id="GO:0006493">
    <property type="term" value="P:protein O-linked glycosylation"/>
    <property type="evidence" value="ECO:0007669"/>
    <property type="project" value="TreeGrafter"/>
</dbReference>
<evidence type="ECO:0000256" key="7">
    <source>
        <dbReference type="ARBA" id="ARBA00022989"/>
    </source>
</evidence>
<keyword evidence="5 11" id="KW-0812">Transmembrane</keyword>
<dbReference type="OrthoDB" id="427498at2759"/>
<dbReference type="GO" id="GO:0000139">
    <property type="term" value="C:Golgi membrane"/>
    <property type="evidence" value="ECO:0007669"/>
    <property type="project" value="UniProtKB-SubCell"/>
</dbReference>
<dbReference type="GeneID" id="9063101"/>
<evidence type="ECO:0000256" key="11">
    <source>
        <dbReference type="SAM" id="Phobius"/>
    </source>
</evidence>
<dbReference type="Proteomes" id="UP000007800">
    <property type="component" value="Unassembled WGS sequence"/>
</dbReference>
<dbReference type="PANTHER" id="PTHR11214">
    <property type="entry name" value="BETA-1,3-N-ACETYLGLUCOSAMINYLTRANSFERASE"/>
    <property type="match status" value="1"/>
</dbReference>
<evidence type="ECO:0000313" key="14">
    <source>
        <dbReference type="Proteomes" id="UP000007800"/>
    </source>
</evidence>
<keyword evidence="6" id="KW-0735">Signal-anchor</keyword>
<keyword evidence="4 13" id="KW-0808">Transferase</keyword>
<comment type="subcellular location">
    <subcellularLocation>
        <location evidence="1">Golgi apparatus membrane</location>
        <topology evidence="1">Single-pass type II membrane protein</topology>
    </subcellularLocation>
</comment>
<evidence type="ECO:0000256" key="9">
    <source>
        <dbReference type="ARBA" id="ARBA00023136"/>
    </source>
</evidence>
<evidence type="ECO:0000256" key="5">
    <source>
        <dbReference type="ARBA" id="ARBA00022692"/>
    </source>
</evidence>
<keyword evidence="12" id="KW-0732">Signal</keyword>
<gene>
    <name evidence="13" type="ORF">Pmar_PMAR012904</name>
</gene>
<dbReference type="PANTHER" id="PTHR11214:SF3">
    <property type="entry name" value="BETA-1,3-GALACTOSYLTRANSFERASE 6"/>
    <property type="match status" value="1"/>
</dbReference>
<proteinExistence type="inferred from homology"/>
<evidence type="ECO:0000256" key="2">
    <source>
        <dbReference type="ARBA" id="ARBA00008661"/>
    </source>
</evidence>
<name>C5LWH7_PERM5</name>
<dbReference type="Gene3D" id="3.90.550.50">
    <property type="match status" value="2"/>
</dbReference>
<dbReference type="EMBL" id="GG686192">
    <property type="protein sequence ID" value="EEQ98890.1"/>
    <property type="molecule type" value="Genomic_DNA"/>
</dbReference>
<dbReference type="AlphaFoldDB" id="C5LWH7"/>
<feature type="signal peptide" evidence="12">
    <location>
        <begin position="1"/>
        <end position="29"/>
    </location>
</feature>
<evidence type="ECO:0000256" key="10">
    <source>
        <dbReference type="SAM" id="MobiDB-lite"/>
    </source>
</evidence>
<dbReference type="InParanoid" id="C5LWH7"/>
<feature type="region of interest" description="Disordered" evidence="10">
    <location>
        <begin position="860"/>
        <end position="882"/>
    </location>
</feature>
<accession>C5LWH7</accession>
<evidence type="ECO:0000313" key="13">
    <source>
        <dbReference type="EMBL" id="EEQ98890.1"/>
    </source>
</evidence>
<dbReference type="Pfam" id="PF01762">
    <property type="entry name" value="Galactosyl_T"/>
    <property type="match status" value="2"/>
</dbReference>
<feature type="region of interest" description="Disordered" evidence="10">
    <location>
        <begin position="735"/>
        <end position="773"/>
    </location>
</feature>
<evidence type="ECO:0000256" key="12">
    <source>
        <dbReference type="SAM" id="SignalP"/>
    </source>
</evidence>
<dbReference type="InterPro" id="IPR002659">
    <property type="entry name" value="Glyco_trans_31"/>
</dbReference>
<reference evidence="13 14" key="1">
    <citation type="submission" date="2008-07" db="EMBL/GenBank/DDBJ databases">
        <authorList>
            <person name="El-Sayed N."/>
            <person name="Caler E."/>
            <person name="Inman J."/>
            <person name="Amedeo P."/>
            <person name="Hass B."/>
            <person name="Wortman J."/>
        </authorList>
    </citation>
    <scope>NUCLEOTIDE SEQUENCE [LARGE SCALE GENOMIC DNA]</scope>
    <source>
        <strain evidence="14">ATCC 50983 / TXsc</strain>
    </source>
</reference>
<sequence length="1023" mass="116438">MAVGTVCCRTRLLLLLLLITNLSIGPVAAAEVKGSLEKKATLEGPSNDCWDLVIVIPSHITEFSRRCAVRDGWARQLRGHEQNNRGGLRSIKLLFTVGAHYPDNYTRDTAMAEMKQFDDIITLPADFVDHYDALGTKVRLSFKEVIDRVGKFRLVLKADTDSYVHVEKLLNFFDKENMWEGGPVYAGSFRHAPVMWEPENKDHKWFDAKFTQMTGLTQYPWNAQGGGYVISYQLAKYLAHPPLQLKSWTHEDVGVGAWLMALDYRRIDMPVGFSAPECGCALECVDSINDLGGRDLVIDHYVPPFLHRIRQRRMEILGDDCWTPSDASSGSGKVIPVNSKCYTPMWLGGEDLQNEYGLTPLQLSPDFDMRPAFKDHHFRRRRLEDHSETRSGVCGIHFDWQPSPTDERCMVCRGSDGYDYDEFECVSPANVGRPRQIDDEGSQLVLPNLEPTYPPDEHFDWDLVIVIPTHITEFSRRCAVRDSWARQLRGHQQGNKYGRRSVKLVFIVGAHAPDDRTRTMAEAEERQFGDIHVLPSEFVDEYRSLATKTRLSMRDAVHNIGKFRLLLKTDTDSYVHLERLLNFIEKEKMWDDRRVYAGAFRTDVVEWRAEEKGSKWWDGDFKKMTGLEHYPYNAKGAGYIVSYDLAKYLADPPIPLRRWTHEDVGVGSWLMAVEWIESDRKIKFGEFVQGKCHIIKNRHYRFHPLGAYGHPILPDHTDTRSGVCQFGFHWQWSADDSDDNSSEPPSPSPSGSGRLRAGSRHQGDDDSSNNRKHRFVVCRGDDGNDYDEFECAASSIPADNRPAGVEAPLQLQKDWRPVSPRGVVSNLALCTKVLGSRDLITLPECEELGRFYADEMETAEEEEKVEDSRMLSSSTEGDGGGTATTVEGVLIGWSSPTMQGTLGMCTVYNSSRDCDNHNDDERYVSSASYVNDVELYRLLSDHLKPVKSPWMISRKKKDESARSSPSRAIRSGGHELDVTYNWGMRSLLSFPLIAIMIIFSLGGIFLFKRWHRGPYRISRERQE</sequence>